<dbReference type="AlphaFoldDB" id="A0A7T7AJN8"/>
<organism evidence="1 2">
    <name type="scientific">Burkholderia anthina</name>
    <dbReference type="NCBI Taxonomy" id="179879"/>
    <lineage>
        <taxon>Bacteria</taxon>
        <taxon>Pseudomonadati</taxon>
        <taxon>Pseudomonadota</taxon>
        <taxon>Betaproteobacteria</taxon>
        <taxon>Burkholderiales</taxon>
        <taxon>Burkholderiaceae</taxon>
        <taxon>Burkholderia</taxon>
        <taxon>Burkholderia cepacia complex</taxon>
    </lineage>
</organism>
<protein>
    <submittedName>
        <fullName evidence="1">Uncharacterized protein</fullName>
    </submittedName>
</protein>
<evidence type="ECO:0000313" key="1">
    <source>
        <dbReference type="EMBL" id="QQK04877.1"/>
    </source>
</evidence>
<accession>A0A7T7AJN8</accession>
<gene>
    <name evidence="1" type="ORF">JFN94_26525</name>
</gene>
<reference evidence="1 2" key="1">
    <citation type="submission" date="2020-12" db="EMBL/GenBank/DDBJ databases">
        <title>Complete genome sequence of Burkholderia anthina BJQ0011.</title>
        <authorList>
            <person name="Xu Y."/>
        </authorList>
    </citation>
    <scope>NUCLEOTIDE SEQUENCE [LARGE SCALE GENOMIC DNA]</scope>
    <source>
        <strain evidence="1 2">BJQ0011</strain>
    </source>
</reference>
<dbReference type="RefSeq" id="WP_175759979.1">
    <property type="nucleotide sequence ID" value="NZ_CADEPR010000001.1"/>
</dbReference>
<dbReference type="KEGG" id="bann:JFN94_26525"/>
<dbReference type="EMBL" id="CP066770">
    <property type="protein sequence ID" value="QQK04877.1"/>
    <property type="molecule type" value="Genomic_DNA"/>
</dbReference>
<evidence type="ECO:0000313" key="2">
    <source>
        <dbReference type="Proteomes" id="UP000596205"/>
    </source>
</evidence>
<sequence length="71" mass="7600">MTRFGAPGINGAARIRQTSHGIARRANAYGLPLGLLLGKVALTNANRKLDALRHDFDGWADVPRGADYPDA</sequence>
<name>A0A7T7AJN8_9BURK</name>
<proteinExistence type="predicted"/>
<dbReference type="Proteomes" id="UP000596205">
    <property type="component" value="Chromosome 2"/>
</dbReference>